<dbReference type="InterPro" id="IPR000182">
    <property type="entry name" value="GNAT_dom"/>
</dbReference>
<organism evidence="4 5">
    <name type="scientific">Lysobacter yangpyeongensis</name>
    <dbReference type="NCBI Taxonomy" id="346182"/>
    <lineage>
        <taxon>Bacteria</taxon>
        <taxon>Pseudomonadati</taxon>
        <taxon>Pseudomonadota</taxon>
        <taxon>Gammaproteobacteria</taxon>
        <taxon>Lysobacterales</taxon>
        <taxon>Lysobacteraceae</taxon>
        <taxon>Lysobacter</taxon>
    </lineage>
</organism>
<dbReference type="PROSITE" id="PS51186">
    <property type="entry name" value="GNAT"/>
    <property type="match status" value="1"/>
</dbReference>
<dbReference type="Gene3D" id="3.40.630.30">
    <property type="match status" value="1"/>
</dbReference>
<name>A0ABW0SJU4_9GAMM</name>
<keyword evidence="1" id="KW-0808">Transferase</keyword>
<gene>
    <name evidence="4" type="ORF">ACFPN1_04285</name>
</gene>
<dbReference type="Proteomes" id="UP001596036">
    <property type="component" value="Unassembled WGS sequence"/>
</dbReference>
<dbReference type="Pfam" id="PF00583">
    <property type="entry name" value="Acetyltransf_1"/>
    <property type="match status" value="1"/>
</dbReference>
<evidence type="ECO:0000313" key="5">
    <source>
        <dbReference type="Proteomes" id="UP001596036"/>
    </source>
</evidence>
<protein>
    <submittedName>
        <fullName evidence="4">GNAT family N-acetyltransferase</fullName>
    </submittedName>
</protein>
<keyword evidence="5" id="KW-1185">Reference proteome</keyword>
<feature type="domain" description="N-acetyltransferase" evidence="3">
    <location>
        <begin position="1"/>
        <end position="152"/>
    </location>
</feature>
<evidence type="ECO:0000313" key="4">
    <source>
        <dbReference type="EMBL" id="MFC5569287.1"/>
    </source>
</evidence>
<reference evidence="5" key="1">
    <citation type="journal article" date="2019" name="Int. J. Syst. Evol. Microbiol.">
        <title>The Global Catalogue of Microorganisms (GCM) 10K type strain sequencing project: providing services to taxonomists for standard genome sequencing and annotation.</title>
        <authorList>
            <consortium name="The Broad Institute Genomics Platform"/>
            <consortium name="The Broad Institute Genome Sequencing Center for Infectious Disease"/>
            <person name="Wu L."/>
            <person name="Ma J."/>
        </authorList>
    </citation>
    <scope>NUCLEOTIDE SEQUENCE [LARGE SCALE GENOMIC DNA]</scope>
    <source>
        <strain evidence="5">KACC 11407</strain>
    </source>
</reference>
<evidence type="ECO:0000256" key="2">
    <source>
        <dbReference type="ARBA" id="ARBA00023315"/>
    </source>
</evidence>
<proteinExistence type="predicted"/>
<dbReference type="RefSeq" id="WP_386753279.1">
    <property type="nucleotide sequence ID" value="NZ_JBHSNM010000001.1"/>
</dbReference>
<dbReference type="SUPFAM" id="SSF55729">
    <property type="entry name" value="Acyl-CoA N-acyltransferases (Nat)"/>
    <property type="match status" value="1"/>
</dbReference>
<comment type="caution">
    <text evidence="4">The sequence shown here is derived from an EMBL/GenBank/DDBJ whole genome shotgun (WGS) entry which is preliminary data.</text>
</comment>
<keyword evidence="2" id="KW-0012">Acyltransferase</keyword>
<dbReference type="EMBL" id="JBHSNM010000001">
    <property type="protein sequence ID" value="MFC5569287.1"/>
    <property type="molecule type" value="Genomic_DNA"/>
</dbReference>
<dbReference type="CDD" id="cd04301">
    <property type="entry name" value="NAT_SF"/>
    <property type="match status" value="1"/>
</dbReference>
<evidence type="ECO:0000259" key="3">
    <source>
        <dbReference type="PROSITE" id="PS51186"/>
    </source>
</evidence>
<dbReference type="InterPro" id="IPR050680">
    <property type="entry name" value="YpeA/RimI_acetyltransf"/>
</dbReference>
<accession>A0ABW0SJU4</accession>
<evidence type="ECO:0000256" key="1">
    <source>
        <dbReference type="ARBA" id="ARBA00022679"/>
    </source>
</evidence>
<sequence length="159" mass="17975">MRAANAGDREFLYDLYASTREDELAQTPWPDEFKQQFLRSQFELQHRHYTQVYPDADFLVVEFDGRPVGRYYLALVQDDYLIVDISLLPSLRGRGLGSAIIAATLAQADRADSNVLLHVLHANEGARRLYERLGFQPVADTGTHLRMRRPPCPAAAAVS</sequence>
<dbReference type="PANTHER" id="PTHR43420:SF47">
    <property type="entry name" value="N-ACETYLTRANSFERASE DOMAIN-CONTAINING PROTEIN"/>
    <property type="match status" value="1"/>
</dbReference>
<dbReference type="PANTHER" id="PTHR43420">
    <property type="entry name" value="ACETYLTRANSFERASE"/>
    <property type="match status" value="1"/>
</dbReference>
<dbReference type="InterPro" id="IPR016181">
    <property type="entry name" value="Acyl_CoA_acyltransferase"/>
</dbReference>